<dbReference type="CDD" id="cd00183">
    <property type="entry name" value="TFIIS_I"/>
    <property type="match status" value="1"/>
</dbReference>
<feature type="compositionally biased region" description="Polar residues" evidence="4">
    <location>
        <begin position="460"/>
        <end position="486"/>
    </location>
</feature>
<organism evidence="6 7">
    <name type="scientific">Zingiber officinale</name>
    <name type="common">Ginger</name>
    <name type="synonym">Amomum zingiber</name>
    <dbReference type="NCBI Taxonomy" id="94328"/>
    <lineage>
        <taxon>Eukaryota</taxon>
        <taxon>Viridiplantae</taxon>
        <taxon>Streptophyta</taxon>
        <taxon>Embryophyta</taxon>
        <taxon>Tracheophyta</taxon>
        <taxon>Spermatophyta</taxon>
        <taxon>Magnoliopsida</taxon>
        <taxon>Liliopsida</taxon>
        <taxon>Zingiberales</taxon>
        <taxon>Zingiberaceae</taxon>
        <taxon>Zingiber</taxon>
    </lineage>
</organism>
<evidence type="ECO:0000256" key="4">
    <source>
        <dbReference type="SAM" id="MobiDB-lite"/>
    </source>
</evidence>
<feature type="compositionally biased region" description="Polar residues" evidence="4">
    <location>
        <begin position="1104"/>
        <end position="1117"/>
    </location>
</feature>
<feature type="domain" description="TFIIS N-terminal" evidence="5">
    <location>
        <begin position="151"/>
        <end position="230"/>
    </location>
</feature>
<evidence type="ECO:0000313" key="7">
    <source>
        <dbReference type="Proteomes" id="UP000734854"/>
    </source>
</evidence>
<dbReference type="Gene3D" id="1.20.930.10">
    <property type="entry name" value="Conserved domain common to transcription factors TFIIS, elongin A, CRSP70"/>
    <property type="match status" value="1"/>
</dbReference>
<feature type="compositionally biased region" description="Basic and acidic residues" evidence="4">
    <location>
        <begin position="356"/>
        <end position="371"/>
    </location>
</feature>
<feature type="region of interest" description="Disordered" evidence="4">
    <location>
        <begin position="459"/>
        <end position="576"/>
    </location>
</feature>
<keyword evidence="7" id="KW-1185">Reference proteome</keyword>
<feature type="compositionally biased region" description="Basic and acidic residues" evidence="4">
    <location>
        <begin position="1462"/>
        <end position="1476"/>
    </location>
</feature>
<sequence length="1483" mass="160128">MHALIQSGGVSPKPIDGPTNSRQLKSVSDSLNNAGSSLQSQSKAKRRDKIDQGTYIIKRECPSKQDGNSSNFKAGNMVKMEIVKITDKGGLGTTDGVEKLVNLMHLDKTEKTMDVTVRALVADVITATQRHDCLIRFVQLRGLLILDEWLQEVHKSKTNDGNSPKESDKTVEELLLALLRALAKLPVNLSALQNCNIGKSVNNLRSHKNLEIQKRARGLIDTWKKRVDAEMTKINDAKVTTSNQTVWQVKPGSSELSQAGNKRIVAPEVAMKNSDSQTWSDKPGHLDASVESSSVLKGSFPDGSTSVISSAVGLKDPFCKVATNTNTGSIDMLPVAVNEKSSSSIQSQNNSQTCSIDHRNTVGSSRMEDSKSSNVGSLNAAKAAGSSTHHRRSGNVVAGTLVPGVQKETHLVKSGCLNRAKTLEKSSQSSVRCEKSIDMLIPDHGNNNHRLNVNLSNSVQSPARSTNGGSTEDPTSTSGRASSPSLSDKYEHSHRKVKLRSDPHQSNISTDSNKESQKNNDVHELPFEARCLRSSGGDEQTRGAKEKDIESVRATSSPSGNEKMISSSEPRTKSSFSSMNALVESCIKYSEASTPKVSEDDIGMNLLASVAAGEISKSNLNYHNIVSPEASLALGDISIEDKLRLSSDEDIAHCPKSRLGDGDAMQRHVHSDESVDTSFNKQDNCVDIIFNKDVACNNETVLHGNNETTLSAQDSKLTNKQDDQFYASIQCHKSEDLCSNSEKKLEGEKDGTFSEYMSCDVLKQDIGETSQLEEKLIEDREVLEHHTDFKLTERSLLAEKSKPDDYTCQTINNNTCSSEVPPKDECQLENAVSGCEESEKLVGGECQSHTAAKEMVEIGTSYDLKQPLQGSKVVISSYTPDVLFPENHDKSRTCMVDNMECSDMELNGNDENNKPILSNIDESVREPTISNCTVGAINDNKTEQSHENSMGLAKQVEPSSCMSQETEHLSKPADSLLSEAIEGAKDYGSSPTKTSCVVMSASDSASKLDFDLNEGVIADDGYQGETAISVATVTSSTIHLPILSPFTSPMSNCSPAQITVAAPAKGPFIPPENLLKNKGETGWKGSAATSAFRRAESRKAMEMTLNSSESSPSQSAGKPSYTLLDIDLNEPDERILEDVVCNSFESRGTQLGTASNLDATPHNFERLEFDLNRVDQDTENCHALVSTSRIQDVPLLANEPASTELQHTKANMLRNFDLNNGPGVDEVTAESLTRSQNLKSASGLPFLFPVSNIRMNTNGLSASSWFPSGSPYPAVAIPSFLSNREQPYPLVAASGAQRTFEPNTPSGLFGGDLYRGPVVSSALPMGFSPPAFPYAECTIGPNFPISAASFSSGLATFADYSSSAGSGFQAMPLPLGSAGIVLSNYQRPNVAVLAEGSNSGGSFNPPRWITPNLDLNAGPGNIDVEGKDERLTLASRHLLAATSQGFSDEQLRMHTVPAWGLKRKEPEGGREADRSAHKQLSWR</sequence>
<dbReference type="SUPFAM" id="SSF47676">
    <property type="entry name" value="Conserved domain common to transcription factors TFIIS, elongin A, CRSP70"/>
    <property type="match status" value="1"/>
</dbReference>
<evidence type="ECO:0000256" key="1">
    <source>
        <dbReference type="ARBA" id="ARBA00004123"/>
    </source>
</evidence>
<evidence type="ECO:0000313" key="6">
    <source>
        <dbReference type="EMBL" id="KAG6494416.1"/>
    </source>
</evidence>
<keyword evidence="2 3" id="KW-0539">Nucleus</keyword>
<feature type="compositionally biased region" description="Polar residues" evidence="4">
    <location>
        <begin position="18"/>
        <end position="42"/>
    </location>
</feature>
<evidence type="ECO:0000259" key="5">
    <source>
        <dbReference type="PROSITE" id="PS51319"/>
    </source>
</evidence>
<dbReference type="Proteomes" id="UP000734854">
    <property type="component" value="Unassembled WGS sequence"/>
</dbReference>
<feature type="compositionally biased region" description="Basic and acidic residues" evidence="4">
    <location>
        <begin position="539"/>
        <end position="551"/>
    </location>
</feature>
<feature type="compositionally biased region" description="Low complexity" evidence="4">
    <location>
        <begin position="341"/>
        <end position="352"/>
    </location>
</feature>
<gene>
    <name evidence="6" type="ORF">ZIOFF_049441</name>
</gene>
<feature type="compositionally biased region" description="Basic and acidic residues" evidence="4">
    <location>
        <begin position="512"/>
        <end position="531"/>
    </location>
</feature>
<comment type="subcellular location">
    <subcellularLocation>
        <location evidence="1 3">Nucleus</location>
    </subcellularLocation>
</comment>
<dbReference type="InterPro" id="IPR017923">
    <property type="entry name" value="TFIIS_N"/>
</dbReference>
<comment type="caution">
    <text evidence="6">The sequence shown here is derived from an EMBL/GenBank/DDBJ whole genome shotgun (WGS) entry which is preliminary data.</text>
</comment>
<dbReference type="PANTHER" id="PTHR46548:SF1">
    <property type="entry name" value="BAH AND TFIIS DOMAIN-CONTAINING PROTEIN-RELATED"/>
    <property type="match status" value="1"/>
</dbReference>
<dbReference type="InterPro" id="IPR035441">
    <property type="entry name" value="TFIIS/LEDGF_dom_sf"/>
</dbReference>
<protein>
    <recommendedName>
        <fullName evidence="5">TFIIS N-terminal domain-containing protein</fullName>
    </recommendedName>
</protein>
<proteinExistence type="predicted"/>
<feature type="region of interest" description="Disordered" evidence="4">
    <location>
        <begin position="1"/>
        <end position="49"/>
    </location>
</feature>
<accession>A0A8J5KNH5</accession>
<dbReference type="PROSITE" id="PS51319">
    <property type="entry name" value="TFIIS_N"/>
    <property type="match status" value="1"/>
</dbReference>
<dbReference type="GO" id="GO:0005634">
    <property type="term" value="C:nucleus"/>
    <property type="evidence" value="ECO:0007669"/>
    <property type="project" value="UniProtKB-SubCell"/>
</dbReference>
<name>A0A8J5KNH5_ZINOF</name>
<dbReference type="PANTHER" id="PTHR46548">
    <property type="entry name" value="BAH AND TFIIS DOMAIN-CONTAINING PROTEIN-RELATED"/>
    <property type="match status" value="1"/>
</dbReference>
<feature type="region of interest" description="Disordered" evidence="4">
    <location>
        <begin position="341"/>
        <end position="394"/>
    </location>
</feature>
<reference evidence="6 7" key="1">
    <citation type="submission" date="2020-08" db="EMBL/GenBank/DDBJ databases">
        <title>Plant Genome Project.</title>
        <authorList>
            <person name="Zhang R.-G."/>
        </authorList>
    </citation>
    <scope>NUCLEOTIDE SEQUENCE [LARGE SCALE GENOMIC DNA]</scope>
    <source>
        <tissue evidence="6">Rhizome</tissue>
    </source>
</reference>
<feature type="compositionally biased region" description="Polar residues" evidence="4">
    <location>
        <begin position="553"/>
        <end position="576"/>
    </location>
</feature>
<dbReference type="EMBL" id="JACMSC010000013">
    <property type="protein sequence ID" value="KAG6494416.1"/>
    <property type="molecule type" value="Genomic_DNA"/>
</dbReference>
<feature type="region of interest" description="Disordered" evidence="4">
    <location>
        <begin position="1101"/>
        <end position="1120"/>
    </location>
</feature>
<feature type="region of interest" description="Disordered" evidence="4">
    <location>
        <begin position="1460"/>
        <end position="1483"/>
    </location>
</feature>
<dbReference type="Pfam" id="PF08711">
    <property type="entry name" value="Med26"/>
    <property type="match status" value="1"/>
</dbReference>
<dbReference type="SMART" id="SM00509">
    <property type="entry name" value="TFS2N"/>
    <property type="match status" value="1"/>
</dbReference>
<dbReference type="InterPro" id="IPR003617">
    <property type="entry name" value="TFIIS/CRSP70_N_sub"/>
</dbReference>
<evidence type="ECO:0000256" key="2">
    <source>
        <dbReference type="ARBA" id="ARBA00023242"/>
    </source>
</evidence>
<evidence type="ECO:0000256" key="3">
    <source>
        <dbReference type="PROSITE-ProRule" id="PRU00649"/>
    </source>
</evidence>